<organism evidence="2 3">
    <name type="scientific">Pedobacter boryungensis</name>
    <dbReference type="NCBI Taxonomy" id="869962"/>
    <lineage>
        <taxon>Bacteria</taxon>
        <taxon>Pseudomonadati</taxon>
        <taxon>Bacteroidota</taxon>
        <taxon>Sphingobacteriia</taxon>
        <taxon>Sphingobacteriales</taxon>
        <taxon>Sphingobacteriaceae</taxon>
        <taxon>Pedobacter</taxon>
    </lineage>
</organism>
<comment type="caution">
    <text evidence="2">The sequence shown here is derived from an EMBL/GenBank/DDBJ whole genome shotgun (WGS) entry which is preliminary data.</text>
</comment>
<dbReference type="PANTHER" id="PTHR40469:SF2">
    <property type="entry name" value="GALACTOSE-BINDING DOMAIN-LIKE SUPERFAMILY PROTEIN"/>
    <property type="match status" value="1"/>
</dbReference>
<dbReference type="EMBL" id="JABMKV010000002">
    <property type="protein sequence ID" value="NQX32158.1"/>
    <property type="molecule type" value="Genomic_DNA"/>
</dbReference>
<protein>
    <submittedName>
        <fullName evidence="2">ThuA domain-containing protein</fullName>
    </submittedName>
</protein>
<evidence type="ECO:0000259" key="1">
    <source>
        <dbReference type="Pfam" id="PF06283"/>
    </source>
</evidence>
<proteinExistence type="predicted"/>
<dbReference type="RefSeq" id="WP_173271925.1">
    <property type="nucleotide sequence ID" value="NZ_JABMKV010000002.1"/>
</dbReference>
<dbReference type="PANTHER" id="PTHR40469">
    <property type="entry name" value="SECRETED GLYCOSYL HYDROLASE"/>
    <property type="match status" value="1"/>
</dbReference>
<dbReference type="Proteomes" id="UP000762110">
    <property type="component" value="Unassembled WGS sequence"/>
</dbReference>
<dbReference type="Gene3D" id="3.40.50.880">
    <property type="match status" value="1"/>
</dbReference>
<dbReference type="SUPFAM" id="SSF52317">
    <property type="entry name" value="Class I glutamine amidotransferase-like"/>
    <property type="match status" value="1"/>
</dbReference>
<dbReference type="InterPro" id="IPR029062">
    <property type="entry name" value="Class_I_gatase-like"/>
</dbReference>
<sequence>MKFQSKIILFLLCLLSFGFKIEKKKTAKKPVVLVFSLTKGYHHASITDGINAIQKLGATNRFTVDTTTNVNLFTAENLKKYKALVFLSPTGSNIFTDEQKAALKKYINNGGGFVGIHAASDCNFEWEWYGKMVGGFFDSHPKIQEAKLNIIEAKNKMVKDLPQPWSHKDEWYNFKSFNTSVNVLIKVDETSYQGGTMKNDHPISWYHNFEGGKVFYTALGHTKECYTDSLFLQHLLAGIKWVMK</sequence>
<name>A0ABX2DDJ0_9SPHI</name>
<evidence type="ECO:0000313" key="3">
    <source>
        <dbReference type="Proteomes" id="UP000762110"/>
    </source>
</evidence>
<gene>
    <name evidence="2" type="ORF">HQN85_10490</name>
</gene>
<evidence type="ECO:0000313" key="2">
    <source>
        <dbReference type="EMBL" id="NQX32158.1"/>
    </source>
</evidence>
<keyword evidence="3" id="KW-1185">Reference proteome</keyword>
<dbReference type="Pfam" id="PF06283">
    <property type="entry name" value="ThuA"/>
    <property type="match status" value="1"/>
</dbReference>
<feature type="domain" description="ThuA-like" evidence="1">
    <location>
        <begin position="32"/>
        <end position="242"/>
    </location>
</feature>
<dbReference type="InterPro" id="IPR029010">
    <property type="entry name" value="ThuA-like"/>
</dbReference>
<reference evidence="2 3" key="1">
    <citation type="submission" date="2020-05" db="EMBL/GenBank/DDBJ databases">
        <title>Description of Pedobacter foliorum sp. nov.</title>
        <authorList>
            <person name="Qi S."/>
            <person name="Carlier A."/>
            <person name="Cnockaert M."/>
            <person name="Vandamme P."/>
        </authorList>
    </citation>
    <scope>NUCLEOTIDE SEQUENCE [LARGE SCALE GENOMIC DNA]</scope>
    <source>
        <strain evidence="2 3">LMG 31300</strain>
    </source>
</reference>
<accession>A0ABX2DDJ0</accession>